<dbReference type="PANTHER" id="PTHR43252:SF4">
    <property type="entry name" value="TRANSCRIPTIONAL REGULATORY PROTEIN"/>
    <property type="match status" value="1"/>
</dbReference>
<gene>
    <name evidence="3" type="ORF">GCM10023205_77530</name>
</gene>
<protein>
    <submittedName>
        <fullName evidence="3">PadR family transcriptional regulator</fullName>
    </submittedName>
</protein>
<dbReference type="Gene3D" id="1.10.10.10">
    <property type="entry name" value="Winged helix-like DNA-binding domain superfamily/Winged helix DNA-binding domain"/>
    <property type="match status" value="1"/>
</dbReference>
<keyword evidence="4" id="KW-1185">Reference proteome</keyword>
<reference evidence="4" key="1">
    <citation type="journal article" date="2019" name="Int. J. Syst. Evol. Microbiol.">
        <title>The Global Catalogue of Microorganisms (GCM) 10K type strain sequencing project: providing services to taxonomists for standard genome sequencing and annotation.</title>
        <authorList>
            <consortium name="The Broad Institute Genomics Platform"/>
            <consortium name="The Broad Institute Genome Sequencing Center for Infectious Disease"/>
            <person name="Wu L."/>
            <person name="Ma J."/>
        </authorList>
    </citation>
    <scope>NUCLEOTIDE SEQUENCE [LARGE SCALE GENOMIC DNA]</scope>
    <source>
        <strain evidence="4">JCM 17986</strain>
    </source>
</reference>
<feature type="domain" description="Transcription regulator PadR N-terminal" evidence="1">
    <location>
        <begin position="19"/>
        <end position="83"/>
    </location>
</feature>
<evidence type="ECO:0000259" key="1">
    <source>
        <dbReference type="Pfam" id="PF03551"/>
    </source>
</evidence>
<accession>A0ABP9IB25</accession>
<evidence type="ECO:0000313" key="3">
    <source>
        <dbReference type="EMBL" id="GAA4993367.1"/>
    </source>
</evidence>
<organism evidence="3 4">
    <name type="scientific">Yinghuangia aomiensis</name>
    <dbReference type="NCBI Taxonomy" id="676205"/>
    <lineage>
        <taxon>Bacteria</taxon>
        <taxon>Bacillati</taxon>
        <taxon>Actinomycetota</taxon>
        <taxon>Actinomycetes</taxon>
        <taxon>Kitasatosporales</taxon>
        <taxon>Streptomycetaceae</taxon>
        <taxon>Yinghuangia</taxon>
    </lineage>
</organism>
<dbReference type="InterPro" id="IPR005149">
    <property type="entry name" value="Tscrpt_reg_PadR_N"/>
</dbReference>
<evidence type="ECO:0000313" key="4">
    <source>
        <dbReference type="Proteomes" id="UP001500466"/>
    </source>
</evidence>
<dbReference type="Pfam" id="PF03551">
    <property type="entry name" value="PadR"/>
    <property type="match status" value="1"/>
</dbReference>
<dbReference type="InterPro" id="IPR036390">
    <property type="entry name" value="WH_DNA-bd_sf"/>
</dbReference>
<dbReference type="Pfam" id="PF10400">
    <property type="entry name" value="Vir_act_alpha_C"/>
    <property type="match status" value="1"/>
</dbReference>
<name>A0ABP9IB25_9ACTN</name>
<dbReference type="SUPFAM" id="SSF46785">
    <property type="entry name" value="Winged helix' DNA-binding domain"/>
    <property type="match status" value="1"/>
</dbReference>
<dbReference type="Proteomes" id="UP001500466">
    <property type="component" value="Unassembled WGS sequence"/>
</dbReference>
<comment type="caution">
    <text evidence="3">The sequence shown here is derived from an EMBL/GenBank/DDBJ whole genome shotgun (WGS) entry which is preliminary data.</text>
</comment>
<dbReference type="EMBL" id="BAABHS010000049">
    <property type="protein sequence ID" value="GAA4993367.1"/>
    <property type="molecule type" value="Genomic_DNA"/>
</dbReference>
<proteinExistence type="predicted"/>
<sequence>MPTSTYSILGLLSYAPELSGFEVKKWADLSLRFFYASPATSQIYRELEKLEAAGLAASRVVPGESARSKRAYRITDTGRAELKRWVEEAPVEPPMLRDSMVLRAWLGHVADPERLRELLAEHRRQLEEALEGLRRLEESSAGDPHFAFPELIARWGEHQSAAAIDGVDLLVEGIARIADAES</sequence>
<dbReference type="PANTHER" id="PTHR43252">
    <property type="entry name" value="TRANSCRIPTIONAL REGULATOR YQJI"/>
    <property type="match status" value="1"/>
</dbReference>
<dbReference type="InterPro" id="IPR036388">
    <property type="entry name" value="WH-like_DNA-bd_sf"/>
</dbReference>
<feature type="domain" description="Transcription regulator PadR C-terminal" evidence="2">
    <location>
        <begin position="96"/>
        <end position="165"/>
    </location>
</feature>
<dbReference type="InterPro" id="IPR018309">
    <property type="entry name" value="Tscrpt_reg_PadR_C"/>
</dbReference>
<evidence type="ECO:0000259" key="2">
    <source>
        <dbReference type="Pfam" id="PF10400"/>
    </source>
</evidence>